<keyword evidence="2" id="KW-1185">Reference proteome</keyword>
<evidence type="ECO:0000313" key="2">
    <source>
        <dbReference type="Proteomes" id="UP000024404"/>
    </source>
</evidence>
<organism evidence="1 2">
    <name type="scientific">Onchocerca volvulus</name>
    <dbReference type="NCBI Taxonomy" id="6282"/>
    <lineage>
        <taxon>Eukaryota</taxon>
        <taxon>Metazoa</taxon>
        <taxon>Ecdysozoa</taxon>
        <taxon>Nematoda</taxon>
        <taxon>Chromadorea</taxon>
        <taxon>Rhabditida</taxon>
        <taxon>Spirurina</taxon>
        <taxon>Spiruromorpha</taxon>
        <taxon>Filarioidea</taxon>
        <taxon>Onchocercidae</taxon>
        <taxon>Onchocerca</taxon>
    </lineage>
</organism>
<reference evidence="1" key="2">
    <citation type="submission" date="2022-06" db="UniProtKB">
        <authorList>
            <consortium name="EnsemblMetazoa"/>
        </authorList>
    </citation>
    <scope>IDENTIFICATION</scope>
</reference>
<dbReference type="Proteomes" id="UP000024404">
    <property type="component" value="Unassembled WGS sequence"/>
</dbReference>
<proteinExistence type="predicted"/>
<accession>A0A8R1Y9P4</accession>
<reference evidence="2" key="1">
    <citation type="submission" date="2013-10" db="EMBL/GenBank/DDBJ databases">
        <title>Genome sequencing of Onchocerca volvulus.</title>
        <authorList>
            <person name="Cotton J."/>
            <person name="Tsai J."/>
            <person name="Stanley E."/>
            <person name="Tracey A."/>
            <person name="Holroyd N."/>
            <person name="Lustigman S."/>
            <person name="Berriman M."/>
        </authorList>
    </citation>
    <scope>NUCLEOTIDE SEQUENCE</scope>
</reference>
<name>A0A8R1Y9P4_ONCVO</name>
<dbReference type="AlphaFoldDB" id="A0A8R1Y9P4"/>
<protein>
    <submittedName>
        <fullName evidence="1">Uncharacterized protein</fullName>
    </submittedName>
</protein>
<dbReference type="EMBL" id="CMVM020000291">
    <property type="status" value="NOT_ANNOTATED_CDS"/>
    <property type="molecule type" value="Genomic_DNA"/>
</dbReference>
<dbReference type="EnsemblMetazoa" id="OVOC9714.1">
    <property type="protein sequence ID" value="OVOC9714.1"/>
    <property type="gene ID" value="WBGene00246523"/>
</dbReference>
<sequence>MILVNKRRNAIWKGMKMKLKVRLITGANKWSQTRRQSQDRNLALLQVEEAWELISVTQQDFILHLELAKDGSK</sequence>
<evidence type="ECO:0000313" key="1">
    <source>
        <dbReference type="EnsemblMetazoa" id="OVOC9714.1"/>
    </source>
</evidence>